<protein>
    <submittedName>
        <fullName evidence="2">Uncharacterized protein</fullName>
    </submittedName>
</protein>
<name>A0A0D2UEB1_CAPO3</name>
<evidence type="ECO:0000313" key="3">
    <source>
        <dbReference type="Proteomes" id="UP000008743"/>
    </source>
</evidence>
<sequence length="598" mass="62984">MNDEETSGALGHSRVKINRDHYDASPSSMAVLKRHWRIALVAAAWSIIIFGIAVAALDKAHTQDEQNIAVTVSLQPNADLLSFRAGSPVTVAADGTMRRGAGTSLYRNAGTFDSTDEVTHVVTANLDTTTIVVAYCGASGCVAQVGLVPAATVTRVETETSVIWSPAVSLAGMAAVDDVIVLSATTFTVAGRGVVYVATVTANHRDIYANVADTISQLSASVNVCPSPCQTIDNQIAGLSATRLIISYYDSLNGNNLFIRTIDVAITPSAVTLTMNTPLQYQSGRTASSIDALDSNTVIVSYLTEDQMVWPPVGGPLGATPIIVDTVTGACTAGLNTTLPVVAAYFFFDSAALDNSTVAVVFVDRSVNDGLRGCLMTVEIDSTTSLPFVKFGSLVTINDGGFQDSSVWTFITVSTLAVDRFMVVYSDLSNQGRVTMSICTKNDGAQIIADSPEFVLSPPNPKFDSDVYWVTATDLSSNRFVIIDSISDGRHDLPLGGHVTLGETLSTPIGLTAGSFASGTTGVSSLDVIVSGTVKVPMTLNPGRWYYATTLGTLVEGTHTSTDINRNPTEYVVNGDTIVTLDARVGLAVDSSHILIHI</sequence>
<gene>
    <name evidence="2" type="ORF">CAOG_004254</name>
</gene>
<organism evidence="2 3">
    <name type="scientific">Capsaspora owczarzaki (strain ATCC 30864)</name>
    <dbReference type="NCBI Taxonomy" id="595528"/>
    <lineage>
        <taxon>Eukaryota</taxon>
        <taxon>Filasterea</taxon>
        <taxon>Capsaspora</taxon>
    </lineage>
</organism>
<accession>A0A0D2UEB1</accession>
<proteinExistence type="predicted"/>
<dbReference type="RefSeq" id="XP_004348079.1">
    <property type="nucleotide sequence ID" value="XM_004348029.2"/>
</dbReference>
<keyword evidence="3" id="KW-1185">Reference proteome</keyword>
<dbReference type="OrthoDB" id="160470at2759"/>
<dbReference type="EMBL" id="KE346365">
    <property type="protein sequence ID" value="KJE93466.1"/>
    <property type="molecule type" value="Genomic_DNA"/>
</dbReference>
<dbReference type="AlphaFoldDB" id="A0A0D2UEB1"/>
<feature type="transmembrane region" description="Helical" evidence="1">
    <location>
        <begin position="38"/>
        <end position="57"/>
    </location>
</feature>
<dbReference type="Proteomes" id="UP000008743">
    <property type="component" value="Unassembled WGS sequence"/>
</dbReference>
<dbReference type="InParanoid" id="A0A0D2UEB1"/>
<evidence type="ECO:0000256" key="1">
    <source>
        <dbReference type="SAM" id="Phobius"/>
    </source>
</evidence>
<keyword evidence="1" id="KW-1133">Transmembrane helix</keyword>
<evidence type="ECO:0000313" key="2">
    <source>
        <dbReference type="EMBL" id="KJE93466.1"/>
    </source>
</evidence>
<keyword evidence="1" id="KW-0472">Membrane</keyword>
<dbReference type="OMA" id="YILHFVD"/>
<keyword evidence="1" id="KW-0812">Transmembrane</keyword>
<reference evidence="3" key="1">
    <citation type="submission" date="2011-02" db="EMBL/GenBank/DDBJ databases">
        <title>The Genome Sequence of Capsaspora owczarzaki ATCC 30864.</title>
        <authorList>
            <person name="Russ C."/>
            <person name="Cuomo C."/>
            <person name="Burger G."/>
            <person name="Gray M.W."/>
            <person name="Holland P.W.H."/>
            <person name="King N."/>
            <person name="Lang F.B.F."/>
            <person name="Roger A.J."/>
            <person name="Ruiz-Trillo I."/>
            <person name="Young S.K."/>
            <person name="Zeng Q."/>
            <person name="Gargeya S."/>
            <person name="Alvarado L."/>
            <person name="Berlin A."/>
            <person name="Chapman S.B."/>
            <person name="Chen Z."/>
            <person name="Freedman E."/>
            <person name="Gellesch M."/>
            <person name="Goldberg J."/>
            <person name="Griggs A."/>
            <person name="Gujja S."/>
            <person name="Heilman E."/>
            <person name="Heiman D."/>
            <person name="Howarth C."/>
            <person name="Mehta T."/>
            <person name="Neiman D."/>
            <person name="Pearson M."/>
            <person name="Roberts A."/>
            <person name="Saif S."/>
            <person name="Shea T."/>
            <person name="Shenoy N."/>
            <person name="Sisk P."/>
            <person name="Stolte C."/>
            <person name="Sykes S."/>
            <person name="White J."/>
            <person name="Yandava C."/>
            <person name="Haas B."/>
            <person name="Nusbaum C."/>
            <person name="Birren B."/>
        </authorList>
    </citation>
    <scope>NUCLEOTIDE SEQUENCE</scope>
    <source>
        <strain evidence="3">ATCC 30864</strain>
    </source>
</reference>